<protein>
    <recommendedName>
        <fullName evidence="1">Ty3 transposon capsid-like protein domain-containing protein</fullName>
    </recommendedName>
</protein>
<proteinExistence type="predicted"/>
<name>A0A8S3B4I2_9BILA</name>
<dbReference type="Pfam" id="PF19259">
    <property type="entry name" value="Ty3_capsid"/>
    <property type="match status" value="1"/>
</dbReference>
<evidence type="ECO:0000259" key="1">
    <source>
        <dbReference type="Pfam" id="PF19259"/>
    </source>
</evidence>
<dbReference type="CDD" id="cd00303">
    <property type="entry name" value="retropepsin_like"/>
    <property type="match status" value="1"/>
</dbReference>
<reference evidence="2" key="1">
    <citation type="submission" date="2021-02" db="EMBL/GenBank/DDBJ databases">
        <authorList>
            <person name="Nowell W R."/>
        </authorList>
    </citation>
    <scope>NUCLEOTIDE SEQUENCE</scope>
</reference>
<dbReference type="AlphaFoldDB" id="A0A8S3B4I2"/>
<sequence>LVHNQSHQKDHTSDEEGDDNLFDTFVCENFIPFSGSEPIDQCKLATEDITTTSGDTSDSKLSGNTSTINHLPSDPVITDLRTAIVTDFIRNPKIFRGNKDDVTKCLEDIDHLMHIAQVPDTNRLDLISYSLRGDASQWFRNNKSVLTSWDKFVQEIKKAFTSSFSEELAFKTLESYTQGGNQSVRNFFNEALKLYTGATKTFINSQILYHLVPMNSILKQSSSFLLADGIASFNVLGLVDLSVEFNSFVTPIKAYIAQHLCTDMIIGMDYINKYNMNINVQKQIVTIQLHNHQIVVPIVSVTKSVKIPVISSTTVLLSSNSARKIPVAIPISSISLPFIPASSFKPHVLIDNKNKNLNFQNYHSDLVLYNTMIFPKVIRKGTCIGYLLCCSMFQTPRTFYSSHHQIFGTTRCTGITSAHSNLRTNSDLSNRSSILNNDTKYTSPISRYLSATVSPS</sequence>
<gene>
    <name evidence="2" type="ORF">SMN809_LOCUS46455</name>
</gene>
<evidence type="ECO:0000313" key="2">
    <source>
        <dbReference type="EMBL" id="CAF4783663.1"/>
    </source>
</evidence>
<dbReference type="InterPro" id="IPR021109">
    <property type="entry name" value="Peptidase_aspartic_dom_sf"/>
</dbReference>
<feature type="domain" description="Ty3 transposon capsid-like protein" evidence="1">
    <location>
        <begin position="84"/>
        <end position="178"/>
    </location>
</feature>
<dbReference type="Gene3D" id="2.40.70.10">
    <property type="entry name" value="Acid Proteases"/>
    <property type="match status" value="1"/>
</dbReference>
<feature type="non-terminal residue" evidence="2">
    <location>
        <position position="1"/>
    </location>
</feature>
<evidence type="ECO:0000313" key="3">
    <source>
        <dbReference type="Proteomes" id="UP000676336"/>
    </source>
</evidence>
<dbReference type="EMBL" id="CAJOBI010144541">
    <property type="protein sequence ID" value="CAF4783663.1"/>
    <property type="molecule type" value="Genomic_DNA"/>
</dbReference>
<organism evidence="2 3">
    <name type="scientific">Rotaria magnacalcarata</name>
    <dbReference type="NCBI Taxonomy" id="392030"/>
    <lineage>
        <taxon>Eukaryota</taxon>
        <taxon>Metazoa</taxon>
        <taxon>Spiralia</taxon>
        <taxon>Gnathifera</taxon>
        <taxon>Rotifera</taxon>
        <taxon>Eurotatoria</taxon>
        <taxon>Bdelloidea</taxon>
        <taxon>Philodinida</taxon>
        <taxon>Philodinidae</taxon>
        <taxon>Rotaria</taxon>
    </lineage>
</organism>
<comment type="caution">
    <text evidence="2">The sequence shown here is derived from an EMBL/GenBank/DDBJ whole genome shotgun (WGS) entry which is preliminary data.</text>
</comment>
<dbReference type="Proteomes" id="UP000676336">
    <property type="component" value="Unassembled WGS sequence"/>
</dbReference>
<feature type="non-terminal residue" evidence="2">
    <location>
        <position position="456"/>
    </location>
</feature>
<dbReference type="InterPro" id="IPR045358">
    <property type="entry name" value="Ty3_capsid"/>
</dbReference>
<accession>A0A8S3B4I2</accession>